<dbReference type="PRINTS" id="PR00175">
    <property type="entry name" value="NAALASMPORT"/>
</dbReference>
<feature type="transmembrane region" description="Helical" evidence="9">
    <location>
        <begin position="390"/>
        <end position="408"/>
    </location>
</feature>
<dbReference type="FunFam" id="1.20.1740.10:FF:000004">
    <property type="entry name" value="Sodium:alanine symporter family protein"/>
    <property type="match status" value="1"/>
</dbReference>
<dbReference type="Proteomes" id="UP000243096">
    <property type="component" value="Unassembled WGS sequence"/>
</dbReference>
<feature type="transmembrane region" description="Helical" evidence="9">
    <location>
        <begin position="18"/>
        <end position="36"/>
    </location>
</feature>
<feature type="transmembrane region" description="Helical" evidence="9">
    <location>
        <begin position="239"/>
        <end position="265"/>
    </location>
</feature>
<evidence type="ECO:0000256" key="5">
    <source>
        <dbReference type="ARBA" id="ARBA00022692"/>
    </source>
</evidence>
<dbReference type="EMBL" id="PRDW01000006">
    <property type="protein sequence ID" value="PPB83783.1"/>
    <property type="molecule type" value="Genomic_DNA"/>
</dbReference>
<dbReference type="OrthoDB" id="9806926at2"/>
<feature type="transmembrane region" description="Helical" evidence="9">
    <location>
        <begin position="354"/>
        <end position="378"/>
    </location>
</feature>
<dbReference type="InterPro" id="IPR001463">
    <property type="entry name" value="Na/Ala_symport"/>
</dbReference>
<keyword evidence="11" id="KW-1185">Reference proteome</keyword>
<evidence type="ECO:0000256" key="4">
    <source>
        <dbReference type="ARBA" id="ARBA00022475"/>
    </source>
</evidence>
<organism evidence="10 11">
    <name type="scientific">Mycetohabitans endofungorum</name>
    <dbReference type="NCBI Taxonomy" id="417203"/>
    <lineage>
        <taxon>Bacteria</taxon>
        <taxon>Pseudomonadati</taxon>
        <taxon>Pseudomonadota</taxon>
        <taxon>Betaproteobacteria</taxon>
        <taxon>Burkholderiales</taxon>
        <taxon>Burkholderiaceae</taxon>
        <taxon>Mycetohabitans</taxon>
    </lineage>
</organism>
<comment type="caution">
    <text evidence="10">The sequence shown here is derived from an EMBL/GenBank/DDBJ whole genome shotgun (WGS) entry which is preliminary data.</text>
</comment>
<sequence>MSVEVFLASAIGHLNGVLWNYMLIALLLGAGAWFTWRFAGIQLRALPLSVQTLFRDDGEGKRKGDGISSFQAFATGLASRVGTGNIVGVAVALSAGGPGAIFWMWLTALLGMALAFVEATLAQIFKVSHHDNTFRGGPAYYIWVGLRSRRLGMVFAASLILAFGLVFNAVQANSVADALHASFGTDRVVTGALLIVLIAPVIFGGIRRIARIAQFLVPVMAFGYLALAGYVLLAHLSSFPAVIALIVRSAFGLEQAVGGVAGYAISQIVAVGIKRGLFSNEAGMGSAPNAAATATTRHPVTQGLIQMLGVFVDTILICSATALIILLSGEYQPGAPVEGAVLTQRAMSSHVGDWGATFLTCAIFMLAFSSIMGNYACAEGNVMFITRRKDVLVGFRCAVLGMVMFGSVAKLPLIWSMADLSMGLMATINLLAVLALGKYARAAWLDYCAQRNAGIAQPVFNRHTITGLDALLPEGAWSGDAYRPSTVRQSIGAQSVSAKGVRSRSVPAWATDSK</sequence>
<proteinExistence type="inferred from homology"/>
<dbReference type="Pfam" id="PF01235">
    <property type="entry name" value="Na_Ala_symp"/>
    <property type="match status" value="1"/>
</dbReference>
<evidence type="ECO:0000256" key="2">
    <source>
        <dbReference type="ARBA" id="ARBA00009261"/>
    </source>
</evidence>
<feature type="transmembrane region" description="Helical" evidence="9">
    <location>
        <begin position="414"/>
        <end position="436"/>
    </location>
</feature>
<dbReference type="GO" id="GO:0005886">
    <property type="term" value="C:plasma membrane"/>
    <property type="evidence" value="ECO:0007669"/>
    <property type="project" value="UniProtKB-SubCell"/>
</dbReference>
<gene>
    <name evidence="10" type="ORF">B0O95_106174</name>
</gene>
<dbReference type="Gene3D" id="1.20.1740.10">
    <property type="entry name" value="Amino acid/polyamine transporter I"/>
    <property type="match status" value="1"/>
</dbReference>
<dbReference type="GO" id="GO:0005283">
    <property type="term" value="F:amino acid:sodium symporter activity"/>
    <property type="evidence" value="ECO:0007669"/>
    <property type="project" value="InterPro"/>
</dbReference>
<evidence type="ECO:0000256" key="9">
    <source>
        <dbReference type="RuleBase" id="RU363064"/>
    </source>
</evidence>
<evidence type="ECO:0000313" key="10">
    <source>
        <dbReference type="EMBL" id="PPB83783.1"/>
    </source>
</evidence>
<reference evidence="10 11" key="1">
    <citation type="submission" date="2018-01" db="EMBL/GenBank/DDBJ databases">
        <title>Genomic Encyclopedia of Type Strains, Phase III (KMG-III): the genomes of soil and plant-associated and newly described type strains.</title>
        <authorList>
            <person name="Whitman W."/>
        </authorList>
    </citation>
    <scope>NUCLEOTIDE SEQUENCE [LARGE SCALE GENOMIC DNA]</scope>
    <source>
        <strain evidence="10 11">HKI456</strain>
    </source>
</reference>
<comment type="similarity">
    <text evidence="2 9">Belongs to the alanine or glycine:cation symporter (AGCS) (TC 2.A.25) family.</text>
</comment>
<dbReference type="AlphaFoldDB" id="A0A2P5KAQ3"/>
<keyword evidence="8 9" id="KW-0472">Membrane</keyword>
<feature type="transmembrane region" description="Helical" evidence="9">
    <location>
        <begin position="188"/>
        <end position="206"/>
    </location>
</feature>
<keyword evidence="6 9" id="KW-0769">Symport</keyword>
<keyword evidence="5 9" id="KW-0812">Transmembrane</keyword>
<dbReference type="PROSITE" id="PS00873">
    <property type="entry name" value="NA_ALANINE_SYMP"/>
    <property type="match status" value="1"/>
</dbReference>
<keyword evidence="4" id="KW-1003">Cell membrane</keyword>
<evidence type="ECO:0000256" key="3">
    <source>
        <dbReference type="ARBA" id="ARBA00022448"/>
    </source>
</evidence>
<name>A0A2P5KAQ3_9BURK</name>
<keyword evidence="9" id="KW-0997">Cell inner membrane</keyword>
<accession>A0A2P5KAQ3</accession>
<evidence type="ECO:0000313" key="11">
    <source>
        <dbReference type="Proteomes" id="UP000243096"/>
    </source>
</evidence>
<keyword evidence="7 9" id="KW-1133">Transmembrane helix</keyword>
<dbReference type="NCBIfam" id="TIGR00835">
    <property type="entry name" value="agcS"/>
    <property type="match status" value="1"/>
</dbReference>
<evidence type="ECO:0000256" key="7">
    <source>
        <dbReference type="ARBA" id="ARBA00022989"/>
    </source>
</evidence>
<comment type="subcellular location">
    <subcellularLocation>
        <location evidence="9">Cell inner membrane</location>
        <topology evidence="9">Multi-pass membrane protein</topology>
    </subcellularLocation>
    <subcellularLocation>
        <location evidence="1">Cell membrane</location>
        <topology evidence="1">Multi-pass membrane protein</topology>
    </subcellularLocation>
</comment>
<evidence type="ECO:0000256" key="8">
    <source>
        <dbReference type="ARBA" id="ARBA00023136"/>
    </source>
</evidence>
<protein>
    <submittedName>
        <fullName evidence="10">AGCS family alanine or glycine:cation symporter</fullName>
    </submittedName>
</protein>
<feature type="transmembrane region" description="Helical" evidence="9">
    <location>
        <begin position="151"/>
        <end position="168"/>
    </location>
</feature>
<dbReference type="PANTHER" id="PTHR30330">
    <property type="entry name" value="AGSS FAMILY TRANSPORTER, SODIUM-ALANINE"/>
    <property type="match status" value="1"/>
</dbReference>
<feature type="transmembrane region" description="Helical" evidence="9">
    <location>
        <begin position="101"/>
        <end position="125"/>
    </location>
</feature>
<evidence type="ECO:0000256" key="1">
    <source>
        <dbReference type="ARBA" id="ARBA00004651"/>
    </source>
</evidence>
<dbReference type="PANTHER" id="PTHR30330:SF1">
    <property type="entry name" value="AMINO-ACID CARRIER PROTEIN ALST"/>
    <property type="match status" value="1"/>
</dbReference>
<evidence type="ECO:0000256" key="6">
    <source>
        <dbReference type="ARBA" id="ARBA00022847"/>
    </source>
</evidence>
<feature type="transmembrane region" description="Helical" evidence="9">
    <location>
        <begin position="213"/>
        <end position="233"/>
    </location>
</feature>
<feature type="transmembrane region" description="Helical" evidence="9">
    <location>
        <begin position="307"/>
        <end position="327"/>
    </location>
</feature>
<keyword evidence="3 9" id="KW-0813">Transport</keyword>